<gene>
    <name evidence="1" type="ORF">C2G38_2249585</name>
</gene>
<evidence type="ECO:0000313" key="2">
    <source>
        <dbReference type="Proteomes" id="UP000266673"/>
    </source>
</evidence>
<dbReference type="Proteomes" id="UP000266673">
    <property type="component" value="Unassembled WGS sequence"/>
</dbReference>
<dbReference type="OrthoDB" id="2436985at2759"/>
<accession>A0A397UQ01</accession>
<evidence type="ECO:0000313" key="1">
    <source>
        <dbReference type="EMBL" id="RIB12294.1"/>
    </source>
</evidence>
<reference evidence="1 2" key="1">
    <citation type="submission" date="2018-06" db="EMBL/GenBank/DDBJ databases">
        <title>Comparative genomics reveals the genomic features of Rhizophagus irregularis, R. cerebriforme, R. diaphanum and Gigaspora rosea, and their symbiotic lifestyle signature.</title>
        <authorList>
            <person name="Morin E."/>
            <person name="San Clemente H."/>
            <person name="Chen E.C.H."/>
            <person name="De La Providencia I."/>
            <person name="Hainaut M."/>
            <person name="Kuo A."/>
            <person name="Kohler A."/>
            <person name="Murat C."/>
            <person name="Tang N."/>
            <person name="Roy S."/>
            <person name="Loubradou J."/>
            <person name="Henrissat B."/>
            <person name="Grigoriev I.V."/>
            <person name="Corradi N."/>
            <person name="Roux C."/>
            <person name="Martin F.M."/>
        </authorList>
    </citation>
    <scope>NUCLEOTIDE SEQUENCE [LARGE SCALE GENOMIC DNA]</scope>
    <source>
        <strain evidence="1 2">DAOM 194757</strain>
    </source>
</reference>
<dbReference type="InterPro" id="IPR010982">
    <property type="entry name" value="Lambda_DNA-bd_dom_sf"/>
</dbReference>
<proteinExistence type="predicted"/>
<dbReference type="AlphaFoldDB" id="A0A397UQ01"/>
<protein>
    <submittedName>
        <fullName evidence="1">Uncharacterized protein</fullName>
    </submittedName>
</protein>
<keyword evidence="2" id="KW-1185">Reference proteome</keyword>
<organism evidence="1 2">
    <name type="scientific">Gigaspora rosea</name>
    <dbReference type="NCBI Taxonomy" id="44941"/>
    <lineage>
        <taxon>Eukaryota</taxon>
        <taxon>Fungi</taxon>
        <taxon>Fungi incertae sedis</taxon>
        <taxon>Mucoromycota</taxon>
        <taxon>Glomeromycotina</taxon>
        <taxon>Glomeromycetes</taxon>
        <taxon>Diversisporales</taxon>
        <taxon>Gigasporaceae</taxon>
        <taxon>Gigaspora</taxon>
    </lineage>
</organism>
<dbReference type="EMBL" id="QKWP01001038">
    <property type="protein sequence ID" value="RIB12294.1"/>
    <property type="molecule type" value="Genomic_DNA"/>
</dbReference>
<comment type="caution">
    <text evidence="1">The sequence shown here is derived from an EMBL/GenBank/DDBJ whole genome shotgun (WGS) entry which is preliminary data.</text>
</comment>
<sequence>MRETFQSESEKIEGAILDLSDEINEIREADMNQGLNQFSTINGANTGQNLNYTNSATLWDVFRSLVDQRIAKERRSLNSMFDEIASMINISKSTVYNYYHRRTNPRETTVNEIRKWVNGEVGRNNKLNNLYPILMNV</sequence>
<dbReference type="SUPFAM" id="SSF47413">
    <property type="entry name" value="lambda repressor-like DNA-binding domains"/>
    <property type="match status" value="1"/>
</dbReference>
<name>A0A397UQ01_9GLOM</name>
<dbReference type="GO" id="GO:0003677">
    <property type="term" value="F:DNA binding"/>
    <property type="evidence" value="ECO:0007669"/>
    <property type="project" value="InterPro"/>
</dbReference>